<dbReference type="GO" id="GO:0008234">
    <property type="term" value="F:cysteine-type peptidase activity"/>
    <property type="evidence" value="ECO:0007669"/>
    <property type="project" value="UniProtKB-KW"/>
</dbReference>
<evidence type="ECO:0000256" key="2">
    <source>
        <dbReference type="ARBA" id="ARBA00022670"/>
    </source>
</evidence>
<protein>
    <recommendedName>
        <fullName evidence="6">NlpC/P60 domain-containing protein</fullName>
    </recommendedName>
</protein>
<dbReference type="RefSeq" id="WP_100678480.1">
    <property type="nucleotide sequence ID" value="NZ_NIPO01000001.1"/>
</dbReference>
<dbReference type="InterPro" id="IPR051202">
    <property type="entry name" value="Peptidase_C40"/>
</dbReference>
<evidence type="ECO:0000256" key="5">
    <source>
        <dbReference type="SAM" id="SignalP"/>
    </source>
</evidence>
<organism evidence="7 8">
    <name type="scientific">Avrilella dinanensis</name>
    <dbReference type="NCBI Taxonomy" id="2008672"/>
    <lineage>
        <taxon>Bacteria</taxon>
        <taxon>Pseudomonadati</taxon>
        <taxon>Bacteroidota</taxon>
        <taxon>Flavobacteriia</taxon>
        <taxon>Flavobacteriales</taxon>
        <taxon>Flavobacteriaceae</taxon>
        <taxon>Avrilella</taxon>
    </lineage>
</organism>
<comment type="similarity">
    <text evidence="1">Belongs to the peptidase C40 family.</text>
</comment>
<dbReference type="Gene3D" id="3.90.1720.10">
    <property type="entry name" value="endopeptidase domain like (from Nostoc punctiforme)"/>
    <property type="match status" value="1"/>
</dbReference>
<dbReference type="Pfam" id="PF00877">
    <property type="entry name" value="NLPC_P60"/>
    <property type="match status" value="1"/>
</dbReference>
<keyword evidence="5" id="KW-0732">Signal</keyword>
<keyword evidence="2" id="KW-0645">Protease</keyword>
<evidence type="ECO:0000313" key="7">
    <source>
        <dbReference type="EMBL" id="PJR04921.1"/>
    </source>
</evidence>
<gene>
    <name evidence="7" type="ORF">CDL10_10495</name>
</gene>
<sequence length="213" mass="23843">MKAILYPLLGVSFFFFGEMAQAQTVVKKTSKNKSSKFYKSPEKASVDALSSVEISIEEINKRLHAVEGPAIAEKNLKNNDVCYLTEQLINVAEDYTGTRYVWGGMSRSGMDCSGFVKTAFDTFDIDLPRTSREMAKMGEKINKSEAQPGDLIFFKNGGSRVINHVGIVIEVDGDEIKFIHSATSKGVSINSTKDAYYSRNFTQINRIYDRNYL</sequence>
<evidence type="ECO:0000256" key="3">
    <source>
        <dbReference type="ARBA" id="ARBA00022801"/>
    </source>
</evidence>
<feature type="domain" description="NlpC/P60" evidence="6">
    <location>
        <begin position="82"/>
        <end position="208"/>
    </location>
</feature>
<dbReference type="PROSITE" id="PS51935">
    <property type="entry name" value="NLPC_P60"/>
    <property type="match status" value="1"/>
</dbReference>
<evidence type="ECO:0000313" key="8">
    <source>
        <dbReference type="Proteomes" id="UP000231960"/>
    </source>
</evidence>
<evidence type="ECO:0000256" key="1">
    <source>
        <dbReference type="ARBA" id="ARBA00007074"/>
    </source>
</evidence>
<dbReference type="Proteomes" id="UP000231960">
    <property type="component" value="Unassembled WGS sequence"/>
</dbReference>
<keyword evidence="3" id="KW-0378">Hydrolase</keyword>
<dbReference type="PANTHER" id="PTHR47053:SF1">
    <property type="entry name" value="MUREIN DD-ENDOPEPTIDASE MEPH-RELATED"/>
    <property type="match status" value="1"/>
</dbReference>
<keyword evidence="8" id="KW-1185">Reference proteome</keyword>
<proteinExistence type="inferred from homology"/>
<dbReference type="EMBL" id="NIPO01000001">
    <property type="protein sequence ID" value="PJR04921.1"/>
    <property type="molecule type" value="Genomic_DNA"/>
</dbReference>
<dbReference type="PANTHER" id="PTHR47053">
    <property type="entry name" value="MUREIN DD-ENDOPEPTIDASE MEPH-RELATED"/>
    <property type="match status" value="1"/>
</dbReference>
<dbReference type="GO" id="GO:0006508">
    <property type="term" value="P:proteolysis"/>
    <property type="evidence" value="ECO:0007669"/>
    <property type="project" value="UniProtKB-KW"/>
</dbReference>
<dbReference type="AlphaFoldDB" id="A0A2M9R7V3"/>
<name>A0A2M9R7V3_9FLAO</name>
<comment type="caution">
    <text evidence="7">The sequence shown here is derived from an EMBL/GenBank/DDBJ whole genome shotgun (WGS) entry which is preliminary data.</text>
</comment>
<accession>A0A2M9R7V3</accession>
<keyword evidence="4" id="KW-0788">Thiol protease</keyword>
<evidence type="ECO:0000256" key="4">
    <source>
        <dbReference type="ARBA" id="ARBA00022807"/>
    </source>
</evidence>
<feature type="signal peptide" evidence="5">
    <location>
        <begin position="1"/>
        <end position="22"/>
    </location>
</feature>
<dbReference type="InterPro" id="IPR000064">
    <property type="entry name" value="NLP_P60_dom"/>
</dbReference>
<dbReference type="InterPro" id="IPR038765">
    <property type="entry name" value="Papain-like_cys_pep_sf"/>
</dbReference>
<evidence type="ECO:0000259" key="6">
    <source>
        <dbReference type="PROSITE" id="PS51935"/>
    </source>
</evidence>
<feature type="chain" id="PRO_5014696217" description="NlpC/P60 domain-containing protein" evidence="5">
    <location>
        <begin position="23"/>
        <end position="213"/>
    </location>
</feature>
<reference evidence="7 8" key="1">
    <citation type="submission" date="2017-06" db="EMBL/GenBank/DDBJ databases">
        <title>Description of Avrilella dinanensis gen. nov. sp. nov.</title>
        <authorList>
            <person name="Leyer C."/>
            <person name="Sassi M."/>
            <person name="Minet J."/>
            <person name="Kayal S."/>
            <person name="Cattoir V."/>
        </authorList>
    </citation>
    <scope>NUCLEOTIDE SEQUENCE [LARGE SCALE GENOMIC DNA]</scope>
    <source>
        <strain evidence="7 8">UR159</strain>
    </source>
</reference>
<dbReference type="OrthoDB" id="9807055at2"/>
<dbReference type="SUPFAM" id="SSF54001">
    <property type="entry name" value="Cysteine proteinases"/>
    <property type="match status" value="1"/>
</dbReference>